<dbReference type="PANTHER" id="PTHR42648">
    <property type="entry name" value="TRANSPOSASE, PUTATIVE-RELATED"/>
    <property type="match status" value="1"/>
</dbReference>
<evidence type="ECO:0000259" key="4">
    <source>
        <dbReference type="PROSITE" id="PS50994"/>
    </source>
</evidence>
<evidence type="ECO:0000256" key="1">
    <source>
        <dbReference type="ARBA" id="ARBA00022670"/>
    </source>
</evidence>
<dbReference type="InterPro" id="IPR039537">
    <property type="entry name" value="Retrotran_Ty1/copia-like"/>
</dbReference>
<evidence type="ECO:0000313" key="6">
    <source>
        <dbReference type="EMBL" id="CAH9130374.1"/>
    </source>
</evidence>
<gene>
    <name evidence="6" type="ORF">CEPIT_LOCUS30578</name>
    <name evidence="5" type="ORF">CEPIT_LOCUS8476</name>
</gene>
<keyword evidence="1" id="KW-0645">Protease</keyword>
<dbReference type="GO" id="GO:0015074">
    <property type="term" value="P:DNA integration"/>
    <property type="evidence" value="ECO:0007669"/>
    <property type="project" value="InterPro"/>
</dbReference>
<dbReference type="InterPro" id="IPR025724">
    <property type="entry name" value="GAG-pre-integrase_dom"/>
</dbReference>
<dbReference type="PROSITE" id="PS50994">
    <property type="entry name" value="INTEGRASE"/>
    <property type="match status" value="1"/>
</dbReference>
<evidence type="ECO:0000313" key="7">
    <source>
        <dbReference type="Proteomes" id="UP001152523"/>
    </source>
</evidence>
<dbReference type="AlphaFoldDB" id="A0AAV0CQQ1"/>
<dbReference type="Gene3D" id="3.30.420.10">
    <property type="entry name" value="Ribonuclease H-like superfamily/Ribonuclease H"/>
    <property type="match status" value="1"/>
</dbReference>
<dbReference type="InterPro" id="IPR012337">
    <property type="entry name" value="RNaseH-like_sf"/>
</dbReference>
<dbReference type="InterPro" id="IPR001584">
    <property type="entry name" value="Integrase_cat-core"/>
</dbReference>
<comment type="caution">
    <text evidence="5">The sequence shown here is derived from an EMBL/GenBank/DDBJ whole genome shotgun (WGS) entry which is preliminary data.</text>
</comment>
<protein>
    <recommendedName>
        <fullName evidence="4">Integrase catalytic domain-containing protein</fullName>
    </recommendedName>
</protein>
<reference evidence="5" key="1">
    <citation type="submission" date="2022-07" db="EMBL/GenBank/DDBJ databases">
        <authorList>
            <person name="Macas J."/>
            <person name="Novak P."/>
            <person name="Neumann P."/>
        </authorList>
    </citation>
    <scope>NUCLEOTIDE SEQUENCE</scope>
</reference>
<proteinExistence type="predicted"/>
<dbReference type="Pfam" id="PF13976">
    <property type="entry name" value="gag_pre-integrs"/>
    <property type="match status" value="1"/>
</dbReference>
<dbReference type="Pfam" id="PF00665">
    <property type="entry name" value="rve"/>
    <property type="match status" value="1"/>
</dbReference>
<dbReference type="InterPro" id="IPR054722">
    <property type="entry name" value="PolX-like_BBD"/>
</dbReference>
<dbReference type="EMBL" id="CAMAPF010000042">
    <property type="protein sequence ID" value="CAH9083274.1"/>
    <property type="molecule type" value="Genomic_DNA"/>
</dbReference>
<dbReference type="GO" id="GO:0008233">
    <property type="term" value="F:peptidase activity"/>
    <property type="evidence" value="ECO:0007669"/>
    <property type="project" value="UniProtKB-KW"/>
</dbReference>
<dbReference type="Pfam" id="PF14223">
    <property type="entry name" value="Retrotran_gag_2"/>
    <property type="match status" value="1"/>
</dbReference>
<keyword evidence="3" id="KW-0732">Signal</keyword>
<name>A0AAV0CQQ1_9ASTE</name>
<dbReference type="GO" id="GO:0003676">
    <property type="term" value="F:nucleic acid binding"/>
    <property type="evidence" value="ECO:0007669"/>
    <property type="project" value="InterPro"/>
</dbReference>
<dbReference type="InterPro" id="IPR036397">
    <property type="entry name" value="RNaseH_sf"/>
</dbReference>
<feature type="region of interest" description="Disordered" evidence="2">
    <location>
        <begin position="752"/>
        <end position="845"/>
    </location>
</feature>
<dbReference type="SUPFAM" id="SSF53098">
    <property type="entry name" value="Ribonuclease H-like"/>
    <property type="match status" value="1"/>
</dbReference>
<feature type="compositionally biased region" description="Polar residues" evidence="2">
    <location>
        <begin position="153"/>
        <end position="181"/>
    </location>
</feature>
<dbReference type="EMBL" id="CAMAPF010000960">
    <property type="protein sequence ID" value="CAH9130374.1"/>
    <property type="molecule type" value="Genomic_DNA"/>
</dbReference>
<keyword evidence="1" id="KW-0378">Hydrolase</keyword>
<organism evidence="5 7">
    <name type="scientific">Cuscuta epithymum</name>
    <dbReference type="NCBI Taxonomy" id="186058"/>
    <lineage>
        <taxon>Eukaryota</taxon>
        <taxon>Viridiplantae</taxon>
        <taxon>Streptophyta</taxon>
        <taxon>Embryophyta</taxon>
        <taxon>Tracheophyta</taxon>
        <taxon>Spermatophyta</taxon>
        <taxon>Magnoliopsida</taxon>
        <taxon>eudicotyledons</taxon>
        <taxon>Gunneridae</taxon>
        <taxon>Pentapetalae</taxon>
        <taxon>asterids</taxon>
        <taxon>lamiids</taxon>
        <taxon>Solanales</taxon>
        <taxon>Convolvulaceae</taxon>
        <taxon>Cuscuteae</taxon>
        <taxon>Cuscuta</taxon>
        <taxon>Cuscuta subgen. Cuscuta</taxon>
    </lineage>
</organism>
<dbReference type="PANTHER" id="PTHR42648:SF26">
    <property type="entry name" value="INTEGRASE CATALYTIC DOMAIN-CONTAINING PROTEIN"/>
    <property type="match status" value="1"/>
</dbReference>
<evidence type="ECO:0000256" key="3">
    <source>
        <dbReference type="SAM" id="SignalP"/>
    </source>
</evidence>
<feature type="signal peptide" evidence="3">
    <location>
        <begin position="1"/>
        <end position="16"/>
    </location>
</feature>
<feature type="region of interest" description="Disordered" evidence="2">
    <location>
        <begin position="153"/>
        <end position="202"/>
    </location>
</feature>
<feature type="chain" id="PRO_5044713308" description="Integrase catalytic domain-containing protein" evidence="3">
    <location>
        <begin position="17"/>
        <end position="885"/>
    </location>
</feature>
<feature type="domain" description="Integrase catalytic" evidence="4">
    <location>
        <begin position="513"/>
        <end position="677"/>
    </location>
</feature>
<dbReference type="Pfam" id="PF25597">
    <property type="entry name" value="SH3_retrovirus"/>
    <property type="match status" value="1"/>
</dbReference>
<accession>A0AAV0CQQ1</accession>
<evidence type="ECO:0000313" key="5">
    <source>
        <dbReference type="EMBL" id="CAH9083274.1"/>
    </source>
</evidence>
<dbReference type="InterPro" id="IPR057670">
    <property type="entry name" value="SH3_retrovirus"/>
</dbReference>
<feature type="compositionally biased region" description="Low complexity" evidence="2">
    <location>
        <begin position="770"/>
        <end position="795"/>
    </location>
</feature>
<feature type="compositionally biased region" description="Gly residues" evidence="2">
    <location>
        <begin position="188"/>
        <end position="200"/>
    </location>
</feature>
<dbReference type="Pfam" id="PF22936">
    <property type="entry name" value="Pol_BBD"/>
    <property type="match status" value="1"/>
</dbReference>
<dbReference type="GO" id="GO:0006508">
    <property type="term" value="P:proteolysis"/>
    <property type="evidence" value="ECO:0007669"/>
    <property type="project" value="UniProtKB-KW"/>
</dbReference>
<keyword evidence="7" id="KW-1185">Reference proteome</keyword>
<evidence type="ECO:0000256" key="2">
    <source>
        <dbReference type="SAM" id="MobiDB-lite"/>
    </source>
</evidence>
<feature type="compositionally biased region" description="Low complexity" evidence="2">
    <location>
        <begin position="803"/>
        <end position="836"/>
    </location>
</feature>
<sequence>MLFSWILASLTESLHARVIQCRHSHQLWSELHIFFRSHIIARARQLKSELYNTSKGDRSITDYLLRIQHIVENLTAVGEPISSKDHINVILEGLPEEYEALVSSVSSRSILDPVTLSELEGLLLAKELRVRKQRESSQQSLLSANVARLEISSQTDDTTAQNSTENSSAYVAQFPNSNNNVSFRGRGRGGSFRGRGGRSGGRSSVVCQVCGKSNHTALVCYHRFNPTYTASVPSALPGAVTGTSQSSYPQQFNPYTPQPSYFPQNQNWGHPSSQTPNAFYQMPQTPANSLPHSYTPQTTWNQQSQQYVPTAAWASTNSSILGPHPQSANWFPDSGATHHVTADPLNLQHSEPAITTDKLFMGNGQGLDIKSIGFSSFSSPYNPSYTLFLNKILHVPSITKNLLSVSQFAKDNRVFFEFHPLGADGLYKFQSLPAFGLCQSASPNKSCNNIQSCNSSISCNQWHLRLGHPHLEALKSVLKHCNVPTINKSELDFCSSCCLGKVHRLPSSPSTTIFQSPFELIFTDLWGPAPVLSFDGYSYYISFIDAFTRYTWIYFLKKKSDALIAFQNFYQYILNQFSVSIKAVQSDWGGEFRSFTNFLIEKGITHRIICPHTHHQNGVVERKHRTIVEKGLSLLAHSSLPHKFWDTAFATSVHLANRTPSKSIANSSPYFKLYGSIPDYSFLRVFGCSCFPFLRPYNKHKMDFHSEECVFIGYSTQHKGYKCLSPSGRVYISKDVVFNESKFPYPTLFNSTNNHSHTTSPPQSAPLTISQPNSQSNSTSSSNTLSSSQTESSQSIPIHTPLQSQSSPSESNSQANLPSHSSSSSSAPITSSSSSSPVIPLTNTHPMKTRAKFGIVKPRLHPTLLLAHVEPTSVKQALSSPQWFA</sequence>
<feature type="non-terminal residue" evidence="5">
    <location>
        <position position="885"/>
    </location>
</feature>
<dbReference type="Proteomes" id="UP001152523">
    <property type="component" value="Unassembled WGS sequence"/>
</dbReference>
<feature type="compositionally biased region" description="Polar residues" evidence="2">
    <location>
        <begin position="752"/>
        <end position="769"/>
    </location>
</feature>